<dbReference type="Pfam" id="PF00557">
    <property type="entry name" value="Peptidase_M24"/>
    <property type="match status" value="1"/>
</dbReference>
<dbReference type="InterPro" id="IPR000994">
    <property type="entry name" value="Pept_M24"/>
</dbReference>
<evidence type="ECO:0000259" key="11">
    <source>
        <dbReference type="SMART" id="SM01011"/>
    </source>
</evidence>
<keyword evidence="6 10" id="KW-0479">Metal-binding</keyword>
<keyword evidence="5" id="KW-0645">Protease</keyword>
<dbReference type="EMBL" id="JAUCBP010000002">
    <property type="protein sequence ID" value="MDM7859567.1"/>
    <property type="molecule type" value="Genomic_DNA"/>
</dbReference>
<keyword evidence="13" id="KW-1185">Reference proteome</keyword>
<dbReference type="RefSeq" id="WP_289363613.1">
    <property type="nucleotide sequence ID" value="NZ_JAUCBP010000002.1"/>
</dbReference>
<sequence>MHTANFLEPQFHLAQRLTLLRQFKPNSVCVVPAARLQTRSNDTEYLFRQDSDFWYLTGFHEPDAWLILSNSKDYDYEFSVLACLPKDEHAEIWQGRRVGPEAAVDKFLVDDSCSTDEIEWALHDIINGHDNLYFALGQDAQADELVQSVLEKLRSAPKQSKQAPATIIDVRPMLHEMRLIKQPDEIAVMRQVAQISSAAHCRAMREVSQAQYEYQLEAAILHEFACNGARHAAYNSIVGSGENACILHYNENDAALQSGDLVLIDAGAELYGYAADITRTFPVSGRFSESQKALYQLVLDAQLAALNELKPGSTISQAMMACLQVLVAGLVKLGILSGDVDTLIEEKAYQPYFMHGLGHWLGLDVHDVGIYKIDGSDRPLQPGMALTVEPGLYISANAEVPVEYRGIGIRIEDDIVITAQGHEVLTAGVPKTVETIEALINAPA</sequence>
<accession>A0ABT7STQ2</accession>
<dbReference type="SMART" id="SM01011">
    <property type="entry name" value="AMP_N"/>
    <property type="match status" value="1"/>
</dbReference>
<dbReference type="InterPro" id="IPR001131">
    <property type="entry name" value="Peptidase_M24B_aminopep-P_CS"/>
</dbReference>
<evidence type="ECO:0000256" key="3">
    <source>
        <dbReference type="ARBA" id="ARBA00008766"/>
    </source>
</evidence>
<keyword evidence="12" id="KW-0031">Aminopeptidase</keyword>
<keyword evidence="7 12" id="KW-0378">Hydrolase</keyword>
<dbReference type="InterPro" id="IPR029149">
    <property type="entry name" value="Creatin/AminoP/Spt16_N"/>
</dbReference>
<organism evidence="12 13">
    <name type="scientific">Alteromonas arenosi</name>
    <dbReference type="NCBI Taxonomy" id="3055817"/>
    <lineage>
        <taxon>Bacteria</taxon>
        <taxon>Pseudomonadati</taxon>
        <taxon>Pseudomonadota</taxon>
        <taxon>Gammaproteobacteria</taxon>
        <taxon>Alteromonadales</taxon>
        <taxon>Alteromonadaceae</taxon>
        <taxon>Alteromonas/Salinimonas group</taxon>
        <taxon>Alteromonas</taxon>
    </lineage>
</organism>
<evidence type="ECO:0000256" key="7">
    <source>
        <dbReference type="ARBA" id="ARBA00022801"/>
    </source>
</evidence>
<dbReference type="PANTHER" id="PTHR43226">
    <property type="entry name" value="XAA-PRO AMINOPEPTIDASE 3"/>
    <property type="match status" value="1"/>
</dbReference>
<comment type="catalytic activity">
    <reaction evidence="1">
        <text>Release of any N-terminal amino acid, including proline, that is linked to proline, even from a dipeptide or tripeptide.</text>
        <dbReference type="EC" id="3.4.11.9"/>
    </reaction>
</comment>
<dbReference type="CDD" id="cd01087">
    <property type="entry name" value="Prolidase"/>
    <property type="match status" value="1"/>
</dbReference>
<dbReference type="SUPFAM" id="SSF55920">
    <property type="entry name" value="Creatinase/aminopeptidase"/>
    <property type="match status" value="1"/>
</dbReference>
<comment type="caution">
    <text evidence="12">The sequence shown here is derived from an EMBL/GenBank/DDBJ whole genome shotgun (WGS) entry which is preliminary data.</text>
</comment>
<evidence type="ECO:0000313" key="12">
    <source>
        <dbReference type="EMBL" id="MDM7859567.1"/>
    </source>
</evidence>
<dbReference type="EC" id="3.4.11.9" evidence="4"/>
<evidence type="ECO:0000256" key="6">
    <source>
        <dbReference type="ARBA" id="ARBA00022723"/>
    </source>
</evidence>
<evidence type="ECO:0000256" key="8">
    <source>
        <dbReference type="ARBA" id="ARBA00023049"/>
    </source>
</evidence>
<dbReference type="InterPro" id="IPR052433">
    <property type="entry name" value="X-Pro_dipept-like"/>
</dbReference>
<dbReference type="Gene3D" id="3.90.230.10">
    <property type="entry name" value="Creatinase/methionine aminopeptidase superfamily"/>
    <property type="match status" value="1"/>
</dbReference>
<dbReference type="PROSITE" id="PS00491">
    <property type="entry name" value="PROLINE_PEPTIDASE"/>
    <property type="match status" value="1"/>
</dbReference>
<comment type="similarity">
    <text evidence="3 10">Belongs to the peptidase M24B family.</text>
</comment>
<evidence type="ECO:0000256" key="2">
    <source>
        <dbReference type="ARBA" id="ARBA00001936"/>
    </source>
</evidence>
<protein>
    <recommendedName>
        <fullName evidence="4">Xaa-Pro aminopeptidase</fullName>
        <ecNumber evidence="4">3.4.11.9</ecNumber>
    </recommendedName>
</protein>
<keyword evidence="9" id="KW-0464">Manganese</keyword>
<name>A0ABT7STQ2_9ALTE</name>
<evidence type="ECO:0000256" key="9">
    <source>
        <dbReference type="ARBA" id="ARBA00023211"/>
    </source>
</evidence>
<evidence type="ECO:0000256" key="5">
    <source>
        <dbReference type="ARBA" id="ARBA00022670"/>
    </source>
</evidence>
<gene>
    <name evidence="12" type="primary">pepP</name>
    <name evidence="12" type="ORF">QTP81_02970</name>
</gene>
<dbReference type="SUPFAM" id="SSF53092">
    <property type="entry name" value="Creatinase/prolidase N-terminal domain"/>
    <property type="match status" value="1"/>
</dbReference>
<dbReference type="GO" id="GO:0004177">
    <property type="term" value="F:aminopeptidase activity"/>
    <property type="evidence" value="ECO:0007669"/>
    <property type="project" value="UniProtKB-KW"/>
</dbReference>
<evidence type="ECO:0000256" key="10">
    <source>
        <dbReference type="RuleBase" id="RU000590"/>
    </source>
</evidence>
<evidence type="ECO:0000313" key="13">
    <source>
        <dbReference type="Proteomes" id="UP001234343"/>
    </source>
</evidence>
<evidence type="ECO:0000256" key="4">
    <source>
        <dbReference type="ARBA" id="ARBA00012574"/>
    </source>
</evidence>
<reference evidence="12 13" key="1">
    <citation type="submission" date="2023-06" db="EMBL/GenBank/DDBJ databases">
        <title>Alteromonas sp. ASW11-36 isolated from intertidal sand.</title>
        <authorList>
            <person name="Li Y."/>
        </authorList>
    </citation>
    <scope>NUCLEOTIDE SEQUENCE [LARGE SCALE GENOMIC DNA]</scope>
    <source>
        <strain evidence="12 13">ASW11-36</strain>
    </source>
</reference>
<dbReference type="Proteomes" id="UP001234343">
    <property type="component" value="Unassembled WGS sequence"/>
</dbReference>
<dbReference type="InterPro" id="IPR007865">
    <property type="entry name" value="Aminopep_P_N"/>
</dbReference>
<evidence type="ECO:0000256" key="1">
    <source>
        <dbReference type="ARBA" id="ARBA00001424"/>
    </source>
</evidence>
<dbReference type="PANTHER" id="PTHR43226:SF4">
    <property type="entry name" value="XAA-PRO AMINOPEPTIDASE 3"/>
    <property type="match status" value="1"/>
</dbReference>
<dbReference type="NCBIfam" id="NF008131">
    <property type="entry name" value="PRK10879.1"/>
    <property type="match status" value="1"/>
</dbReference>
<proteinExistence type="inferred from homology"/>
<dbReference type="InterPro" id="IPR036005">
    <property type="entry name" value="Creatinase/aminopeptidase-like"/>
</dbReference>
<dbReference type="Gene3D" id="3.40.350.10">
    <property type="entry name" value="Creatinase/prolidase N-terminal domain"/>
    <property type="match status" value="1"/>
</dbReference>
<feature type="domain" description="Aminopeptidase P N-terminal" evidence="11">
    <location>
        <begin position="7"/>
        <end position="143"/>
    </location>
</feature>
<keyword evidence="8" id="KW-0482">Metalloprotease</keyword>
<comment type="cofactor">
    <cofactor evidence="2">
        <name>Mn(2+)</name>
        <dbReference type="ChEBI" id="CHEBI:29035"/>
    </cofactor>
</comment>
<dbReference type="Pfam" id="PF05195">
    <property type="entry name" value="AMP_N"/>
    <property type="match status" value="1"/>
</dbReference>